<dbReference type="InterPro" id="IPR003382">
    <property type="entry name" value="Flavoprotein"/>
</dbReference>
<dbReference type="Gene3D" id="3.40.50.1950">
    <property type="entry name" value="Flavin prenyltransferase-like"/>
    <property type="match status" value="1"/>
</dbReference>
<gene>
    <name evidence="2" type="ORF">DVA86_19715</name>
</gene>
<evidence type="ECO:0000259" key="1">
    <source>
        <dbReference type="Pfam" id="PF02441"/>
    </source>
</evidence>
<name>A0A345XSC8_9ACTN</name>
<feature type="domain" description="Flavoprotein" evidence="1">
    <location>
        <begin position="8"/>
        <end position="102"/>
    </location>
</feature>
<dbReference type="AlphaFoldDB" id="A0A345XSC8"/>
<evidence type="ECO:0000313" key="2">
    <source>
        <dbReference type="EMBL" id="AXK34544.1"/>
    </source>
</evidence>
<dbReference type="Proteomes" id="UP000254425">
    <property type="component" value="Chromosome"/>
</dbReference>
<dbReference type="InterPro" id="IPR036551">
    <property type="entry name" value="Flavin_trans-like"/>
</dbReference>
<organism evidence="2 3">
    <name type="scientific">Streptomyces armeniacus</name>
    <dbReference type="NCBI Taxonomy" id="83291"/>
    <lineage>
        <taxon>Bacteria</taxon>
        <taxon>Bacillati</taxon>
        <taxon>Actinomycetota</taxon>
        <taxon>Actinomycetes</taxon>
        <taxon>Kitasatosporales</taxon>
        <taxon>Streptomycetaceae</taxon>
        <taxon>Streptomyces</taxon>
    </lineage>
</organism>
<keyword evidence="3" id="KW-1185">Reference proteome</keyword>
<evidence type="ECO:0000313" key="3">
    <source>
        <dbReference type="Proteomes" id="UP000254425"/>
    </source>
</evidence>
<reference evidence="2 3" key="1">
    <citation type="submission" date="2018-07" db="EMBL/GenBank/DDBJ databases">
        <title>Draft genome of the type strain Streptomyces armeniacus ATCC 15676.</title>
        <authorList>
            <person name="Labana P."/>
            <person name="Gosse J.T."/>
            <person name="Boddy C.N."/>
        </authorList>
    </citation>
    <scope>NUCLEOTIDE SEQUENCE [LARGE SCALE GENOMIC DNA]</scope>
    <source>
        <strain evidence="2 3">ATCC 15676</strain>
    </source>
</reference>
<dbReference type="Pfam" id="PF02441">
    <property type="entry name" value="Flavoprotein"/>
    <property type="match status" value="1"/>
</dbReference>
<proteinExistence type="predicted"/>
<dbReference type="SUPFAM" id="SSF52507">
    <property type="entry name" value="Homo-oligomeric flavin-containing Cys decarboxylases, HFCD"/>
    <property type="match status" value="1"/>
</dbReference>
<dbReference type="KEGG" id="sarm:DVA86_19715"/>
<dbReference type="EMBL" id="CP031320">
    <property type="protein sequence ID" value="AXK34544.1"/>
    <property type="molecule type" value="Genomic_DNA"/>
</dbReference>
<accession>A0A345XSC8</accession>
<sequence>MTKPVLYLIACAAGPARYVDLGVRRAQERGWDVCAVLTPSAARWWDVRLPELEELTGRTVRSRYKLPHEADALPKADAMVVAPLTTTSACKWAAGITDTVALGLPAEAVHLGVPVLAAPFWSTALGAQPAVNHAVEVLREQGVRVEFLPGEPHPPKQGDDAGFGWERLLDALHEAADLRQGPR</sequence>
<protein>
    <submittedName>
        <fullName evidence="2">Flavoprotein</fullName>
    </submittedName>
</protein>
<dbReference type="RefSeq" id="WP_208880044.1">
    <property type="nucleotide sequence ID" value="NZ_CP031320.1"/>
</dbReference>
<dbReference type="GO" id="GO:0003824">
    <property type="term" value="F:catalytic activity"/>
    <property type="evidence" value="ECO:0007669"/>
    <property type="project" value="InterPro"/>
</dbReference>